<dbReference type="InterPro" id="IPR037143">
    <property type="entry name" value="4-PPantetheinyl_Trfase_dom_sf"/>
</dbReference>
<dbReference type="SUPFAM" id="SSF56214">
    <property type="entry name" value="4'-phosphopantetheinyl transferase"/>
    <property type="match status" value="1"/>
</dbReference>
<accession>A0A2K9YSB5</accession>
<reference evidence="1 2" key="2">
    <citation type="submission" date="2018-10" db="EMBL/GenBank/DDBJ databases">
        <title>Detection and isolation of Mycoplasma hominis as a predominant microorganism from pelvic cavity of patient with salpingitis and tubo-ovarian abscess.</title>
        <authorList>
            <person name="Guschin A.E."/>
            <person name="Khayrullina G.A."/>
            <person name="Rakovskaya I.V."/>
            <person name="Shelenkov A.A."/>
            <person name="Shagin D.A."/>
        </authorList>
    </citation>
    <scope>NUCLEOTIDE SEQUENCE [LARGE SCALE GENOMIC DNA]</scope>
    <source>
        <strain evidence="2">TOA</strain>
    </source>
</reference>
<evidence type="ECO:0000313" key="1">
    <source>
        <dbReference type="EMBL" id="AYN65163.1"/>
    </source>
</evidence>
<dbReference type="InterPro" id="IPR004568">
    <property type="entry name" value="Ppantetheine-prot_Trfase_dom"/>
</dbReference>
<dbReference type="InterPro" id="IPR008278">
    <property type="entry name" value="4-PPantetheinyl_Trfase_dom"/>
</dbReference>
<dbReference type="Proteomes" id="UP000029712">
    <property type="component" value="Chromosome"/>
</dbReference>
<dbReference type="NCBIfam" id="TIGR00556">
    <property type="entry name" value="pantethn_trn"/>
    <property type="match status" value="1"/>
</dbReference>
<dbReference type="GO" id="GO:0008897">
    <property type="term" value="F:holo-[acyl-carrier-protein] synthase activity"/>
    <property type="evidence" value="ECO:0007669"/>
    <property type="project" value="InterPro"/>
</dbReference>
<dbReference type="Gene3D" id="3.90.470.20">
    <property type="entry name" value="4'-phosphopantetheinyl transferase domain"/>
    <property type="match status" value="1"/>
</dbReference>
<organism evidence="1 2">
    <name type="scientific">Metamycoplasma hominis</name>
    <name type="common">Mycoplasma hominis</name>
    <dbReference type="NCBI Taxonomy" id="2098"/>
    <lineage>
        <taxon>Bacteria</taxon>
        <taxon>Bacillati</taxon>
        <taxon>Mycoplasmatota</taxon>
        <taxon>Mycoplasmoidales</taxon>
        <taxon>Metamycoplasmataceae</taxon>
        <taxon>Metamycoplasma</taxon>
    </lineage>
</organism>
<dbReference type="RefSeq" id="WP_036433182.1">
    <property type="nucleotide sequence ID" value="NZ_CP009677.1"/>
</dbReference>
<protein>
    <submittedName>
        <fullName evidence="1">4'-phosphopantetheinyl transferase superfamily protein</fullName>
    </submittedName>
</protein>
<gene>
    <name evidence="1" type="ORF">KN71_000305</name>
</gene>
<dbReference type="AlphaFoldDB" id="A0A2K9YSB5"/>
<dbReference type="GO" id="GO:0000287">
    <property type="term" value="F:magnesium ion binding"/>
    <property type="evidence" value="ECO:0007669"/>
    <property type="project" value="InterPro"/>
</dbReference>
<evidence type="ECO:0000313" key="2">
    <source>
        <dbReference type="Proteomes" id="UP000029712"/>
    </source>
</evidence>
<keyword evidence="1" id="KW-0808">Transferase</keyword>
<reference evidence="1 2" key="1">
    <citation type="submission" date="2014-08" db="EMBL/GenBank/DDBJ databases">
        <authorList>
            <person name="Kuleshov K."/>
            <person name="Dedkov V."/>
            <person name="Markelov M."/>
            <person name="Pimkina E."/>
        </authorList>
    </citation>
    <scope>NUCLEOTIDE SEQUENCE [LARGE SCALE GENOMIC DNA]</scope>
    <source>
        <strain evidence="2">TOA</strain>
    </source>
</reference>
<dbReference type="OrthoDB" id="389495at2"/>
<dbReference type="Pfam" id="PF01648">
    <property type="entry name" value="ACPS"/>
    <property type="match status" value="1"/>
</dbReference>
<dbReference type="EMBL" id="CP033021">
    <property type="protein sequence ID" value="AYN65163.1"/>
    <property type="molecule type" value="Genomic_DNA"/>
</dbReference>
<proteinExistence type="predicted"/>
<sequence>MLGVDLTDIRRFKEYSETLLIKFLHPIEIEQFKKVSITKRADFLATRWAIKEAIFKADNQYYSFNQINITKDEVGRYVFKDFEISTSNEGRYIIAVVFKR</sequence>
<name>A0A2K9YSB5_METHO</name>
<dbReference type="GO" id="GO:0006633">
    <property type="term" value="P:fatty acid biosynthetic process"/>
    <property type="evidence" value="ECO:0007669"/>
    <property type="project" value="InterPro"/>
</dbReference>